<dbReference type="GO" id="GO:0009927">
    <property type="term" value="F:histidine phosphotransfer kinase activity"/>
    <property type="evidence" value="ECO:0007669"/>
    <property type="project" value="TreeGrafter"/>
</dbReference>
<evidence type="ECO:0000256" key="6">
    <source>
        <dbReference type="ARBA" id="ARBA00023012"/>
    </source>
</evidence>
<dbReference type="Gene3D" id="3.40.50.2300">
    <property type="match status" value="1"/>
</dbReference>
<evidence type="ECO:0000313" key="10">
    <source>
        <dbReference type="EMBL" id="SDW11943.1"/>
    </source>
</evidence>
<name>A0A1H2QXP8_9FIRM</name>
<dbReference type="SMART" id="SM00388">
    <property type="entry name" value="HisKA"/>
    <property type="match status" value="1"/>
</dbReference>
<feature type="domain" description="Histidine kinase" evidence="8">
    <location>
        <begin position="411"/>
        <end position="635"/>
    </location>
</feature>
<feature type="modified residue" description="4-aspartylphosphate" evidence="7">
    <location>
        <position position="704"/>
    </location>
</feature>
<dbReference type="InterPro" id="IPR036097">
    <property type="entry name" value="HisK_dim/P_sf"/>
</dbReference>
<dbReference type="PROSITE" id="PS50109">
    <property type="entry name" value="HIS_KIN"/>
    <property type="match status" value="1"/>
</dbReference>
<dbReference type="InterPro" id="IPR036890">
    <property type="entry name" value="HATPase_C_sf"/>
</dbReference>
<dbReference type="InterPro" id="IPR004358">
    <property type="entry name" value="Sig_transdc_His_kin-like_C"/>
</dbReference>
<evidence type="ECO:0000259" key="9">
    <source>
        <dbReference type="PROSITE" id="PS50110"/>
    </source>
</evidence>
<dbReference type="SMART" id="SM00387">
    <property type="entry name" value="HATPase_c"/>
    <property type="match status" value="1"/>
</dbReference>
<evidence type="ECO:0000256" key="2">
    <source>
        <dbReference type="ARBA" id="ARBA00012438"/>
    </source>
</evidence>
<dbReference type="Proteomes" id="UP000182429">
    <property type="component" value="Unassembled WGS sequence"/>
</dbReference>
<dbReference type="eggNOG" id="COG2205">
    <property type="taxonomic scope" value="Bacteria"/>
</dbReference>
<evidence type="ECO:0000313" key="11">
    <source>
        <dbReference type="Proteomes" id="UP000182429"/>
    </source>
</evidence>
<dbReference type="InterPro" id="IPR011006">
    <property type="entry name" value="CheY-like_superfamily"/>
</dbReference>
<keyword evidence="4" id="KW-0808">Transferase</keyword>
<evidence type="ECO:0000259" key="8">
    <source>
        <dbReference type="PROSITE" id="PS50109"/>
    </source>
</evidence>
<accession>A0A1H2QXP8</accession>
<dbReference type="SUPFAM" id="SSF52172">
    <property type="entry name" value="CheY-like"/>
    <property type="match status" value="1"/>
</dbReference>
<dbReference type="RefSeq" id="WP_074685696.1">
    <property type="nucleotide sequence ID" value="NZ_FNNF01000004.1"/>
</dbReference>
<dbReference type="InterPro" id="IPR001789">
    <property type="entry name" value="Sig_transdc_resp-reg_receiver"/>
</dbReference>
<dbReference type="GO" id="GO:0000155">
    <property type="term" value="F:phosphorelay sensor kinase activity"/>
    <property type="evidence" value="ECO:0007669"/>
    <property type="project" value="InterPro"/>
</dbReference>
<keyword evidence="5 10" id="KW-0418">Kinase</keyword>
<keyword evidence="3 7" id="KW-0597">Phosphoprotein</keyword>
<dbReference type="SUPFAM" id="SSF55874">
    <property type="entry name" value="ATPase domain of HSP90 chaperone/DNA topoisomerase II/histidine kinase"/>
    <property type="match status" value="1"/>
</dbReference>
<feature type="domain" description="Response regulatory" evidence="9">
    <location>
        <begin position="655"/>
        <end position="768"/>
    </location>
</feature>
<sequence>MFSEEATIYFIDFKKDTYRLIHADDTKFLNYYKKEGSFKEIIEEEYQRLAEHFHNEDYQCIFHIQEELKKNKTFTVRFPVEGKMWKDIVFVRNDDEASQAFMYFIKKAKKDDVIQKAMDDLKQESERRSLYYEAIRQASVATVEIDVTTDTIVEFDYDYNLSEKPIHIFKASDLIEKWASLYVEDTPDAFRRYLSREYIERQYEKGCLTTHFIYHSKSSRYIRLFSVYAKNSEGHIIALILARDHTAIKQRKERDSYYTNLIKGLAIDYENIFFIDEKNKTHIYRMTSKLKEELKDHLHSADILDIFADKYVYKEDLDNFKTVVDKNNILKLMKIEGEVIRFQFRVTLHNQLTYYEVKIINVGTNESPILVFGFTNVDKETKDRLYRQEFLKNAVIQMQKANKAKDVFLSNMSHDLRTPMNAIVGYADIAINHLQQEEIVEKSLNQIIKSSNHLLSLINDLLNVTRIESGGYQIDVHSYNLVDELNDLKDMIMVEMNNKDMHFETSFEKITHPYVECDFMIMRQVFQNILENAMKYTPKGGHIFFEVKPLHHVESGYETFECRIKDDGIGIEQSFLKHIYEPFMRSETSSTSNIPGTGLGMTIAKSLVTLLGGSIHIESEPGIGTEVILCFEMKLSHKEEEKESVSSHRDVTGLSVLLVEDNKMNSDIAKMILDGKGIHVEVAFNGKEALSMFKEHHYDLILMDLKMPIMNGYECAKEIRKESDVPIVAVSANAFEEDKQKAFMCGMNDYITKPYQIDELIKVIQKNT</sequence>
<dbReference type="PANTHER" id="PTHR43047">
    <property type="entry name" value="TWO-COMPONENT HISTIDINE PROTEIN KINASE"/>
    <property type="match status" value="1"/>
</dbReference>
<dbReference type="Pfam" id="PF00072">
    <property type="entry name" value="Response_reg"/>
    <property type="match status" value="1"/>
</dbReference>
<proteinExistence type="predicted"/>
<protein>
    <recommendedName>
        <fullName evidence="2">histidine kinase</fullName>
        <ecNumber evidence="2">2.7.13.3</ecNumber>
    </recommendedName>
</protein>
<dbReference type="InterPro" id="IPR003661">
    <property type="entry name" value="HisK_dim/P_dom"/>
</dbReference>
<dbReference type="InterPro" id="IPR005467">
    <property type="entry name" value="His_kinase_dom"/>
</dbReference>
<keyword evidence="6" id="KW-0902">Two-component regulatory system</keyword>
<dbReference type="AlphaFoldDB" id="A0A1H2QXP8"/>
<dbReference type="FunFam" id="1.10.287.130:FF:000001">
    <property type="entry name" value="Two-component sensor histidine kinase"/>
    <property type="match status" value="1"/>
</dbReference>
<dbReference type="Pfam" id="PF00512">
    <property type="entry name" value="HisKA"/>
    <property type="match status" value="1"/>
</dbReference>
<evidence type="ECO:0000256" key="7">
    <source>
        <dbReference type="PROSITE-ProRule" id="PRU00169"/>
    </source>
</evidence>
<organism evidence="10 11">
    <name type="scientific">Kandleria vitulina</name>
    <dbReference type="NCBI Taxonomy" id="1630"/>
    <lineage>
        <taxon>Bacteria</taxon>
        <taxon>Bacillati</taxon>
        <taxon>Bacillota</taxon>
        <taxon>Erysipelotrichia</taxon>
        <taxon>Erysipelotrichales</taxon>
        <taxon>Coprobacillaceae</taxon>
        <taxon>Kandleria</taxon>
    </lineage>
</organism>
<dbReference type="CDD" id="cd00082">
    <property type="entry name" value="HisKA"/>
    <property type="match status" value="1"/>
</dbReference>
<dbReference type="EMBL" id="FNNF01000004">
    <property type="protein sequence ID" value="SDW11943.1"/>
    <property type="molecule type" value="Genomic_DNA"/>
</dbReference>
<dbReference type="Gene3D" id="1.10.287.130">
    <property type="match status" value="1"/>
</dbReference>
<gene>
    <name evidence="10" type="ORF">SAMN04487759_10443</name>
</gene>
<dbReference type="CDD" id="cd17546">
    <property type="entry name" value="REC_hyHK_CKI1_RcsC-like"/>
    <property type="match status" value="1"/>
</dbReference>
<evidence type="ECO:0000256" key="5">
    <source>
        <dbReference type="ARBA" id="ARBA00022777"/>
    </source>
</evidence>
<dbReference type="STRING" id="1630.SAMN05216514_11046"/>
<evidence type="ECO:0000256" key="3">
    <source>
        <dbReference type="ARBA" id="ARBA00022553"/>
    </source>
</evidence>
<dbReference type="GO" id="GO:0005886">
    <property type="term" value="C:plasma membrane"/>
    <property type="evidence" value="ECO:0007669"/>
    <property type="project" value="TreeGrafter"/>
</dbReference>
<dbReference type="PANTHER" id="PTHR43047:SF72">
    <property type="entry name" value="OSMOSENSING HISTIDINE PROTEIN KINASE SLN1"/>
    <property type="match status" value="1"/>
</dbReference>
<dbReference type="SUPFAM" id="SSF47384">
    <property type="entry name" value="Homodimeric domain of signal transducing histidine kinase"/>
    <property type="match status" value="1"/>
</dbReference>
<dbReference type="Gene3D" id="3.30.565.10">
    <property type="entry name" value="Histidine kinase-like ATPase, C-terminal domain"/>
    <property type="match status" value="1"/>
</dbReference>
<dbReference type="PROSITE" id="PS50110">
    <property type="entry name" value="RESPONSE_REGULATORY"/>
    <property type="match status" value="1"/>
</dbReference>
<dbReference type="InterPro" id="IPR003594">
    <property type="entry name" value="HATPase_dom"/>
</dbReference>
<comment type="catalytic activity">
    <reaction evidence="1">
        <text>ATP + protein L-histidine = ADP + protein N-phospho-L-histidine.</text>
        <dbReference type="EC" id="2.7.13.3"/>
    </reaction>
</comment>
<dbReference type="Pfam" id="PF02518">
    <property type="entry name" value="HATPase_c"/>
    <property type="match status" value="1"/>
</dbReference>
<evidence type="ECO:0000256" key="4">
    <source>
        <dbReference type="ARBA" id="ARBA00022679"/>
    </source>
</evidence>
<evidence type="ECO:0000256" key="1">
    <source>
        <dbReference type="ARBA" id="ARBA00000085"/>
    </source>
</evidence>
<reference evidence="10 11" key="1">
    <citation type="submission" date="2016-10" db="EMBL/GenBank/DDBJ databases">
        <authorList>
            <person name="de Groot N.N."/>
        </authorList>
    </citation>
    <scope>NUCLEOTIDE SEQUENCE [LARGE SCALE GENOMIC DNA]</scope>
    <source>
        <strain evidence="10 11">S3b</strain>
    </source>
</reference>
<dbReference type="EC" id="2.7.13.3" evidence="2"/>
<dbReference type="PRINTS" id="PR00344">
    <property type="entry name" value="BCTRLSENSOR"/>
</dbReference>
<dbReference type="SMART" id="SM00448">
    <property type="entry name" value="REC"/>
    <property type="match status" value="1"/>
</dbReference>